<dbReference type="InterPro" id="IPR050678">
    <property type="entry name" value="DNA_Partitioning_ATPase"/>
</dbReference>
<dbReference type="Proteomes" id="UP000002197">
    <property type="component" value="Plasmid pBFY46"/>
</dbReference>
<dbReference type="PATRIC" id="fig|295405.11.peg.5"/>
<dbReference type="PANTHER" id="PTHR13696:SF52">
    <property type="entry name" value="PARA FAMILY PROTEIN CT_582"/>
    <property type="match status" value="1"/>
</dbReference>
<dbReference type="CDD" id="cd02042">
    <property type="entry name" value="ParAB_family"/>
    <property type="match status" value="1"/>
</dbReference>
<dbReference type="Gene3D" id="3.40.50.300">
    <property type="entry name" value="P-loop containing nucleotide triphosphate hydrolases"/>
    <property type="match status" value="1"/>
</dbReference>
<geneLocation type="plasmid" evidence="2 3">
    <name>pBFY46</name>
</geneLocation>
<sequence>MIIVFGNQKGGCGKTTNCIQFANYLAERGIETLVVDLDFQRSLSDRRKEDIETYDNPPKYEVVATQIQDMAKLLDDFGSVEQGNLLIDLPGKIDDEDLATILHAADIIVCPFRYDKLTMDSTAFFIKIIQYLDIKAKLFFLPNNMEKSVRYDTKKQIIDILNKIGTVTQDIPHRVAMQRINTLMITNDCVDIVKSAYDCIIDNGNIK</sequence>
<dbReference type="Pfam" id="PF01656">
    <property type="entry name" value="CbiA"/>
    <property type="match status" value="1"/>
</dbReference>
<accession>Q64MF5</accession>
<keyword evidence="2" id="KW-0614">Plasmid</keyword>
<dbReference type="RefSeq" id="WP_011199137.1">
    <property type="nucleotide sequence ID" value="NC_006297.1"/>
</dbReference>
<protein>
    <recommendedName>
        <fullName evidence="1">CobQ/CobB/MinD/ParA nucleotide binding domain-containing protein</fullName>
    </recommendedName>
</protein>
<dbReference type="InterPro" id="IPR002586">
    <property type="entry name" value="CobQ/CobB/MinD/ParA_Nub-bd_dom"/>
</dbReference>
<proteinExistence type="predicted"/>
<dbReference type="InterPro" id="IPR027417">
    <property type="entry name" value="P-loop_NTPase"/>
</dbReference>
<reference evidence="2 3" key="1">
    <citation type="journal article" date="2004" name="Proc. Natl. Acad. Sci. U.S.A.">
        <title>Genomic analysis of Bacteroides fragilis reveals extensive DNA inversions regulating cell surface adaptation.</title>
        <authorList>
            <person name="Kuwahara T."/>
            <person name="Yamashita A."/>
            <person name="Hirakawa H."/>
            <person name="Nakayama H."/>
            <person name="Toh H."/>
            <person name="Okada N."/>
            <person name="Kuhara S."/>
            <person name="Hattori M."/>
            <person name="Hayashi T."/>
            <person name="Ohnishi Y."/>
        </authorList>
    </citation>
    <scope>NUCLEOTIDE SEQUENCE [LARGE SCALE GENOMIC DNA]</scope>
    <source>
        <strain evidence="2 3">YCH46</strain>
        <plasmid evidence="3">Plasmid pBFY46</plasmid>
    </source>
</reference>
<dbReference type="HOGENOM" id="CLU_083545_1_0_10"/>
<dbReference type="KEGG" id="bfr:BFp0005"/>
<dbReference type="EMBL" id="AP006842">
    <property type="protein sequence ID" value="BAD51332.1"/>
    <property type="molecule type" value="Genomic_DNA"/>
</dbReference>
<dbReference type="AlphaFoldDB" id="Q64MF5"/>
<feature type="domain" description="CobQ/CobB/MinD/ParA nucleotide binding" evidence="1">
    <location>
        <begin position="3"/>
        <end position="162"/>
    </location>
</feature>
<dbReference type="OrthoDB" id="978593at2"/>
<dbReference type="PANTHER" id="PTHR13696">
    <property type="entry name" value="P-LOOP CONTAINING NUCLEOSIDE TRIPHOSPHATE HYDROLASE"/>
    <property type="match status" value="1"/>
</dbReference>
<name>Q64MF5_BACFR</name>
<dbReference type="SUPFAM" id="SSF52540">
    <property type="entry name" value="P-loop containing nucleoside triphosphate hydrolases"/>
    <property type="match status" value="1"/>
</dbReference>
<evidence type="ECO:0000259" key="1">
    <source>
        <dbReference type="Pfam" id="PF01656"/>
    </source>
</evidence>
<evidence type="ECO:0000313" key="3">
    <source>
        <dbReference type="Proteomes" id="UP000002197"/>
    </source>
</evidence>
<organism evidence="2 3">
    <name type="scientific">Bacteroides fragilis (strain YCH46)</name>
    <dbReference type="NCBI Taxonomy" id="295405"/>
    <lineage>
        <taxon>Bacteria</taxon>
        <taxon>Pseudomonadati</taxon>
        <taxon>Bacteroidota</taxon>
        <taxon>Bacteroidia</taxon>
        <taxon>Bacteroidales</taxon>
        <taxon>Bacteroidaceae</taxon>
        <taxon>Bacteroides</taxon>
    </lineage>
</organism>
<gene>
    <name evidence="2" type="ordered locus">BFp0005</name>
</gene>
<evidence type="ECO:0000313" key="2">
    <source>
        <dbReference type="EMBL" id="BAD51332.1"/>
    </source>
</evidence>